<comment type="caution">
    <text evidence="3">The sequence shown here is derived from an EMBL/GenBank/DDBJ whole genome shotgun (WGS) entry which is preliminary data.</text>
</comment>
<evidence type="ECO:0000313" key="3">
    <source>
        <dbReference type="EMBL" id="KIG13677.1"/>
    </source>
</evidence>
<sequence>MADIAKTPQAPLPRRLAWVLVPTYLLVLLSFALPTIPLDGSFAALVLRVADSATWEQLPLLCMATLILLTSRPGPNMRKRVIETGFILAAMVAALAGNALLNESVVKPAFHVPRPNIVALTQHHALEPAVAEPHDFYALGDKQARRDYLAPRLAALEQPALGPKVRAHWIHETGYSFPSGHATASMTFATLTLALGMAWLHGWRQWITAAMPVWALGVVYSRPLLQVHTPTDVSVGALLGIGWGLGTFVLVRWLVEHTTGPEPRQRSHARATMG</sequence>
<dbReference type="EMBL" id="JMCC02000090">
    <property type="protein sequence ID" value="KIG13677.1"/>
    <property type="molecule type" value="Genomic_DNA"/>
</dbReference>
<reference evidence="3 4" key="1">
    <citation type="submission" date="2014-12" db="EMBL/GenBank/DDBJ databases">
        <title>Genome assembly of Enhygromyxa salina DSM 15201.</title>
        <authorList>
            <person name="Sharma G."/>
            <person name="Subramanian S."/>
        </authorList>
    </citation>
    <scope>NUCLEOTIDE SEQUENCE [LARGE SCALE GENOMIC DNA]</scope>
    <source>
        <strain evidence="3 4">DSM 15201</strain>
    </source>
</reference>
<keyword evidence="1" id="KW-0472">Membrane</keyword>
<dbReference type="RefSeq" id="WP_052555332.1">
    <property type="nucleotide sequence ID" value="NZ_JMCC02000090.1"/>
</dbReference>
<feature type="transmembrane region" description="Helical" evidence="1">
    <location>
        <begin position="53"/>
        <end position="69"/>
    </location>
</feature>
<feature type="domain" description="Phosphatidic acid phosphatase type 2/haloperoxidase" evidence="2">
    <location>
        <begin position="86"/>
        <end position="248"/>
    </location>
</feature>
<dbReference type="Gene3D" id="1.20.144.10">
    <property type="entry name" value="Phosphatidic acid phosphatase type 2/haloperoxidase"/>
    <property type="match status" value="1"/>
</dbReference>
<feature type="transmembrane region" description="Helical" evidence="1">
    <location>
        <begin position="182"/>
        <end position="200"/>
    </location>
</feature>
<protein>
    <submittedName>
        <fullName evidence="3">Phosphatidylglycerophosphatase B</fullName>
    </submittedName>
</protein>
<name>A0A0C2D0K4_9BACT</name>
<dbReference type="PANTHER" id="PTHR14969">
    <property type="entry name" value="SPHINGOSINE-1-PHOSPHATE PHOSPHOHYDROLASE"/>
    <property type="match status" value="1"/>
</dbReference>
<feature type="transmembrane region" description="Helical" evidence="1">
    <location>
        <begin position="207"/>
        <end position="225"/>
    </location>
</feature>
<evidence type="ECO:0000256" key="1">
    <source>
        <dbReference type="SAM" id="Phobius"/>
    </source>
</evidence>
<accession>A0A0C2D0K4</accession>
<keyword evidence="1" id="KW-0812">Transmembrane</keyword>
<dbReference type="PANTHER" id="PTHR14969:SF54">
    <property type="entry name" value="PHOSPHATIDYLGLYCEROPHOSPHATASE B"/>
    <property type="match status" value="1"/>
</dbReference>
<dbReference type="InterPro" id="IPR036938">
    <property type="entry name" value="PAP2/HPO_sf"/>
</dbReference>
<dbReference type="Pfam" id="PF01569">
    <property type="entry name" value="PAP2"/>
    <property type="match status" value="1"/>
</dbReference>
<proteinExistence type="predicted"/>
<gene>
    <name evidence="3" type="ORF">DB30_07885</name>
</gene>
<dbReference type="Proteomes" id="UP000031599">
    <property type="component" value="Unassembled WGS sequence"/>
</dbReference>
<dbReference type="SMART" id="SM00014">
    <property type="entry name" value="acidPPc"/>
    <property type="match status" value="1"/>
</dbReference>
<feature type="transmembrane region" description="Helical" evidence="1">
    <location>
        <begin position="237"/>
        <end position="255"/>
    </location>
</feature>
<dbReference type="InterPro" id="IPR000326">
    <property type="entry name" value="PAP2/HPO"/>
</dbReference>
<organism evidence="3 4">
    <name type="scientific">Enhygromyxa salina</name>
    <dbReference type="NCBI Taxonomy" id="215803"/>
    <lineage>
        <taxon>Bacteria</taxon>
        <taxon>Pseudomonadati</taxon>
        <taxon>Myxococcota</taxon>
        <taxon>Polyangia</taxon>
        <taxon>Nannocystales</taxon>
        <taxon>Nannocystaceae</taxon>
        <taxon>Enhygromyxa</taxon>
    </lineage>
</organism>
<dbReference type="SUPFAM" id="SSF48317">
    <property type="entry name" value="Acid phosphatase/Vanadium-dependent haloperoxidase"/>
    <property type="match status" value="1"/>
</dbReference>
<feature type="transmembrane region" description="Helical" evidence="1">
    <location>
        <begin position="16"/>
        <end position="33"/>
    </location>
</feature>
<evidence type="ECO:0000259" key="2">
    <source>
        <dbReference type="SMART" id="SM00014"/>
    </source>
</evidence>
<dbReference type="AlphaFoldDB" id="A0A0C2D0K4"/>
<evidence type="ECO:0000313" key="4">
    <source>
        <dbReference type="Proteomes" id="UP000031599"/>
    </source>
</evidence>
<dbReference type="GO" id="GO:0005886">
    <property type="term" value="C:plasma membrane"/>
    <property type="evidence" value="ECO:0007669"/>
    <property type="project" value="TreeGrafter"/>
</dbReference>
<feature type="transmembrane region" description="Helical" evidence="1">
    <location>
        <begin position="81"/>
        <end position="101"/>
    </location>
</feature>
<keyword evidence="1" id="KW-1133">Transmembrane helix</keyword>